<gene>
    <name evidence="2" type="ORF">Plil01_000369100</name>
</gene>
<dbReference type="OrthoDB" id="104314at2759"/>
<accession>A0A9W6WRF2</accession>
<proteinExistence type="predicted"/>
<name>A0A9W6WRF2_9STRA</name>
<keyword evidence="3" id="KW-1185">Reference proteome</keyword>
<reference evidence="2" key="1">
    <citation type="submission" date="2023-04" db="EMBL/GenBank/DDBJ databases">
        <title>Phytophthora lilii NBRC 32176.</title>
        <authorList>
            <person name="Ichikawa N."/>
            <person name="Sato H."/>
            <person name="Tonouchi N."/>
        </authorList>
    </citation>
    <scope>NUCLEOTIDE SEQUENCE</scope>
    <source>
        <strain evidence="2">NBRC 32176</strain>
    </source>
</reference>
<evidence type="ECO:0000313" key="3">
    <source>
        <dbReference type="Proteomes" id="UP001165083"/>
    </source>
</evidence>
<feature type="compositionally biased region" description="Gly residues" evidence="1">
    <location>
        <begin position="90"/>
        <end position="103"/>
    </location>
</feature>
<dbReference type="AlphaFoldDB" id="A0A9W6WRF2"/>
<dbReference type="Proteomes" id="UP001165083">
    <property type="component" value="Unassembled WGS sequence"/>
</dbReference>
<protein>
    <submittedName>
        <fullName evidence="2">Unnamed protein product</fullName>
    </submittedName>
</protein>
<sequence>MRWPEDEKIEKKKLENYYDVLQVHEDFSPMQTAWLRLKESLRELWQTGRNCLTTPSLRSQTRGGLLLPGDRGVGQRSVRHVQPGEETGTDVGGGHSGGEGGHGYGQFHDGETAIALPGAEGFYQRAAHDHHDHTRYSPFVHTWDDILPGWMLDNHMELLFMESKARVVTTALPEFGHLYNGLVRQGYPERILFFDKILETYELIIFIPSRAGAIQGAHNRTYMLSLDVAAAAVRAVYEGVDPPGGKFSKPTKAATRRIIQDLLPGPE</sequence>
<evidence type="ECO:0000313" key="2">
    <source>
        <dbReference type="EMBL" id="GMF13191.1"/>
    </source>
</evidence>
<feature type="region of interest" description="Disordered" evidence="1">
    <location>
        <begin position="81"/>
        <end position="103"/>
    </location>
</feature>
<dbReference type="EMBL" id="BSXW01000146">
    <property type="protein sequence ID" value="GMF13191.1"/>
    <property type="molecule type" value="Genomic_DNA"/>
</dbReference>
<evidence type="ECO:0000256" key="1">
    <source>
        <dbReference type="SAM" id="MobiDB-lite"/>
    </source>
</evidence>
<feature type="region of interest" description="Disordered" evidence="1">
    <location>
        <begin position="57"/>
        <end position="76"/>
    </location>
</feature>
<comment type="caution">
    <text evidence="2">The sequence shown here is derived from an EMBL/GenBank/DDBJ whole genome shotgun (WGS) entry which is preliminary data.</text>
</comment>
<organism evidence="2 3">
    <name type="scientific">Phytophthora lilii</name>
    <dbReference type="NCBI Taxonomy" id="2077276"/>
    <lineage>
        <taxon>Eukaryota</taxon>
        <taxon>Sar</taxon>
        <taxon>Stramenopiles</taxon>
        <taxon>Oomycota</taxon>
        <taxon>Peronosporomycetes</taxon>
        <taxon>Peronosporales</taxon>
        <taxon>Peronosporaceae</taxon>
        <taxon>Phytophthora</taxon>
    </lineage>
</organism>